<reference evidence="1 2" key="1">
    <citation type="submission" date="2010-07" db="EMBL/GenBank/DDBJ databases">
        <title>The draft genome of Paenibacillus curdlanolyticus YK9.</title>
        <authorList>
            <consortium name="US DOE Joint Genome Institute (JGI-PGF)"/>
            <person name="Lucas S."/>
            <person name="Copeland A."/>
            <person name="Lapidus A."/>
            <person name="Cheng J.-F."/>
            <person name="Bruce D."/>
            <person name="Goodwin L."/>
            <person name="Pitluck S."/>
            <person name="Land M.L."/>
            <person name="Hauser L."/>
            <person name="Chang Y.-J."/>
            <person name="Jeffries C."/>
            <person name="Anderson I.J."/>
            <person name="Johnson E."/>
            <person name="Loganathan U."/>
            <person name="Mulhopadhyay B."/>
            <person name="Kyrpides N."/>
            <person name="Woyke T.J."/>
        </authorList>
    </citation>
    <scope>NUCLEOTIDE SEQUENCE [LARGE SCALE GENOMIC DNA]</scope>
    <source>
        <strain evidence="1 2">YK9</strain>
    </source>
</reference>
<accession>E0ID64</accession>
<dbReference type="eggNOG" id="ENOG5032UKR">
    <property type="taxonomic scope" value="Bacteria"/>
</dbReference>
<dbReference type="Proteomes" id="UP000005387">
    <property type="component" value="Unassembled WGS sequence"/>
</dbReference>
<organism evidence="1 2">
    <name type="scientific">Paenibacillus curdlanolyticus YK9</name>
    <dbReference type="NCBI Taxonomy" id="717606"/>
    <lineage>
        <taxon>Bacteria</taxon>
        <taxon>Bacillati</taxon>
        <taxon>Bacillota</taxon>
        <taxon>Bacilli</taxon>
        <taxon>Bacillales</taxon>
        <taxon>Paenibacillaceae</taxon>
        <taxon>Paenibacillus</taxon>
    </lineage>
</organism>
<evidence type="ECO:0000313" key="2">
    <source>
        <dbReference type="Proteomes" id="UP000005387"/>
    </source>
</evidence>
<name>E0ID64_9BACL</name>
<protein>
    <submittedName>
        <fullName evidence="1">Uncharacterized protein</fullName>
    </submittedName>
</protein>
<proteinExistence type="predicted"/>
<keyword evidence="2" id="KW-1185">Reference proteome</keyword>
<dbReference type="EMBL" id="AEDD01000010">
    <property type="protein sequence ID" value="EFM09519.1"/>
    <property type="molecule type" value="Genomic_DNA"/>
</dbReference>
<dbReference type="RefSeq" id="WP_006039554.1">
    <property type="nucleotide sequence ID" value="NZ_AEDD01000010.1"/>
</dbReference>
<sequence>MNMYDVLSSLSIKSPVFRSQKEFQRLLINELKTRGLHCMPDKNINKNTKVDIWVEDPKSGEIWIFELRNKTKEISTSLNGKQVELKNHGAQDQGRYDFLKDIEKIEKAVSTRDNVTGFGIIITNDPYYWEQPTKHDSVDRDFHINEGRIVSGILRWDPLASQGTKKNREEPIQLKQTHSVNWSNYSSIPSEKNGLFRYLLLQIS</sequence>
<gene>
    <name evidence="1" type="ORF">PaecuDRAFT_3566</name>
</gene>
<dbReference type="AlphaFoldDB" id="E0ID64"/>
<evidence type="ECO:0000313" key="1">
    <source>
        <dbReference type="EMBL" id="EFM09519.1"/>
    </source>
</evidence>
<dbReference type="OrthoDB" id="2817390at2"/>